<comment type="caution">
    <text evidence="1">The sequence shown here is derived from an EMBL/GenBank/DDBJ whole genome shotgun (WGS) entry which is preliminary data.</text>
</comment>
<dbReference type="Proteomes" id="UP001153069">
    <property type="component" value="Unassembled WGS sequence"/>
</dbReference>
<reference evidence="1" key="1">
    <citation type="submission" date="2020-06" db="EMBL/GenBank/DDBJ databases">
        <authorList>
            <consortium name="Plant Systems Biology data submission"/>
        </authorList>
    </citation>
    <scope>NUCLEOTIDE SEQUENCE</scope>
    <source>
        <strain evidence="1">D6</strain>
    </source>
</reference>
<dbReference type="EMBL" id="CAICTM010000561">
    <property type="protein sequence ID" value="CAB9512928.1"/>
    <property type="molecule type" value="Genomic_DNA"/>
</dbReference>
<proteinExistence type="predicted"/>
<gene>
    <name evidence="1" type="ORF">SEMRO_562_G166990.1</name>
</gene>
<dbReference type="PANTHER" id="PTHR35213">
    <property type="entry name" value="RING-TYPE DOMAIN-CONTAINING PROTEIN-RELATED"/>
    <property type="match status" value="1"/>
</dbReference>
<sequence>MNDIAQIGNWTTEESEYILALMKEFKAGTLPIAKGTTLRKFLSRELGCNVNQITKKFKGTSYDARSKYSGSLSSSKSPIEDRLRLDQLDMLKKRYQDGQKDAPVAPKTTKKAARVIASVQHISQHAKAPPMTTEITVAVMPVEQSPAMAAGQRTLQDIDWLALAGGQALQALNNHQASPLSTGLSGGLKQQQQSAPAASVTYASLTATVAPTRDNWQQQTQQTLSFGNVNSAPSSNEWAQALLGYGQQQQSSSAASLYNNAVEQALLERYGHSDSQPSHAASLYSAQSNNEVAQALLERYGHSDSQPSHAASLYSAQSNNEVTQALLERYGHSDSQPSHGASLYNTQSHNAVAQALLERYGHSDSQPSHAASLYSAQSNNAVAQALQGYGYGNPQSSIASSMYSTPSDSAVAQALLGYGYSAPQPSTASSLYGTQSNNAVAQALLGHSDQNTASAYMSLDPNVFAYLTQAPY</sequence>
<keyword evidence="2" id="KW-1185">Reference proteome</keyword>
<evidence type="ECO:0000313" key="1">
    <source>
        <dbReference type="EMBL" id="CAB9512928.1"/>
    </source>
</evidence>
<accession>A0A9N8E1T9</accession>
<dbReference type="OrthoDB" id="167059at2759"/>
<dbReference type="PANTHER" id="PTHR35213:SF3">
    <property type="entry name" value="MYB-LIKE DOMAIN-CONTAINING PROTEIN"/>
    <property type="match status" value="1"/>
</dbReference>
<dbReference type="AlphaFoldDB" id="A0A9N8E1T9"/>
<organism evidence="1 2">
    <name type="scientific">Seminavis robusta</name>
    <dbReference type="NCBI Taxonomy" id="568900"/>
    <lineage>
        <taxon>Eukaryota</taxon>
        <taxon>Sar</taxon>
        <taxon>Stramenopiles</taxon>
        <taxon>Ochrophyta</taxon>
        <taxon>Bacillariophyta</taxon>
        <taxon>Bacillariophyceae</taxon>
        <taxon>Bacillariophycidae</taxon>
        <taxon>Naviculales</taxon>
        <taxon>Naviculaceae</taxon>
        <taxon>Seminavis</taxon>
    </lineage>
</organism>
<evidence type="ECO:0000313" key="2">
    <source>
        <dbReference type="Proteomes" id="UP001153069"/>
    </source>
</evidence>
<name>A0A9N8E1T9_9STRA</name>
<protein>
    <submittedName>
        <fullName evidence="1">Uncharacterized protein</fullName>
    </submittedName>
</protein>